<comment type="caution">
    <text evidence="2">The sequence shown here is derived from an EMBL/GenBank/DDBJ whole genome shotgun (WGS) entry which is preliminary data.</text>
</comment>
<evidence type="ECO:0000256" key="1">
    <source>
        <dbReference type="SAM" id="MobiDB-lite"/>
    </source>
</evidence>
<evidence type="ECO:0000313" key="2">
    <source>
        <dbReference type="EMBL" id="KWF56470.1"/>
    </source>
</evidence>
<feature type="compositionally biased region" description="Polar residues" evidence="1">
    <location>
        <begin position="1"/>
        <end position="22"/>
    </location>
</feature>
<name>A0A132ER71_9BURK</name>
<gene>
    <name evidence="2" type="ORF">WT57_32675</name>
</gene>
<dbReference type="EMBL" id="LPJX01000072">
    <property type="protein sequence ID" value="KWF56470.1"/>
    <property type="molecule type" value="Genomic_DNA"/>
</dbReference>
<organism evidence="2 3">
    <name type="scientific">Burkholderia pseudomultivorans</name>
    <dbReference type="NCBI Taxonomy" id="1207504"/>
    <lineage>
        <taxon>Bacteria</taxon>
        <taxon>Pseudomonadati</taxon>
        <taxon>Pseudomonadota</taxon>
        <taxon>Betaproteobacteria</taxon>
        <taxon>Burkholderiales</taxon>
        <taxon>Burkholderiaceae</taxon>
        <taxon>Burkholderia</taxon>
        <taxon>Burkholderia cepacia complex</taxon>
    </lineage>
</organism>
<reference evidence="2 3" key="1">
    <citation type="submission" date="2015-11" db="EMBL/GenBank/DDBJ databases">
        <title>Expanding the genomic diversity of Burkholderia species for the development of highly accurate diagnostics.</title>
        <authorList>
            <person name="Sahl J."/>
            <person name="Keim P."/>
            <person name="Wagner D."/>
        </authorList>
    </citation>
    <scope>NUCLEOTIDE SEQUENCE [LARGE SCALE GENOMIC DNA]</scope>
    <source>
        <strain evidence="2 3">MSMB574WGS</strain>
    </source>
</reference>
<sequence>MAQDIAKNNASGGSQRRWTISVQVEGFGDPGGDDKRRHRGTQQLGYDASSSVAVLGAGAVGDAQRALLNPDERAKLGRTIKVNRL</sequence>
<protein>
    <submittedName>
        <fullName evidence="2">Uncharacterized protein</fullName>
    </submittedName>
</protein>
<dbReference type="AlphaFoldDB" id="A0A132ER71"/>
<feature type="region of interest" description="Disordered" evidence="1">
    <location>
        <begin position="1"/>
        <end position="45"/>
    </location>
</feature>
<dbReference type="Proteomes" id="UP000061512">
    <property type="component" value="Unassembled WGS sequence"/>
</dbReference>
<evidence type="ECO:0000313" key="3">
    <source>
        <dbReference type="Proteomes" id="UP000061512"/>
    </source>
</evidence>
<proteinExistence type="predicted"/>
<accession>A0A132ER71</accession>